<proteinExistence type="evidence at transcript level"/>
<dbReference type="SUPFAM" id="SSF51690">
    <property type="entry name" value="Nicotinate/Quinolinate PRTase C-terminal domain-like"/>
    <property type="match status" value="1"/>
</dbReference>
<keyword evidence="3" id="KW-0328">Glycosyltransferase</keyword>
<dbReference type="GO" id="GO:0034213">
    <property type="term" value="P:quinolinate catabolic process"/>
    <property type="evidence" value="ECO:0007669"/>
    <property type="project" value="TreeGrafter"/>
</dbReference>
<feature type="non-terminal residue" evidence="5">
    <location>
        <position position="1"/>
    </location>
</feature>
<protein>
    <submittedName>
        <fullName evidence="5">Nicotinate-nucleotidepyrophosphorylase</fullName>
    </submittedName>
</protein>
<dbReference type="EMBL" id="EF576259">
    <property type="protein sequence ID" value="ABR25847.1"/>
    <property type="molecule type" value="mRNA"/>
</dbReference>
<dbReference type="InterPro" id="IPR036068">
    <property type="entry name" value="Nicotinate_pribotase-like_C"/>
</dbReference>
<dbReference type="Gene3D" id="3.20.20.70">
    <property type="entry name" value="Aldolase class I"/>
    <property type="match status" value="1"/>
</dbReference>
<evidence type="ECO:0000313" key="5">
    <source>
        <dbReference type="EMBL" id="ABR25847.1"/>
    </source>
</evidence>
<evidence type="ECO:0000256" key="2">
    <source>
        <dbReference type="ARBA" id="ARBA00009400"/>
    </source>
</evidence>
<evidence type="ECO:0000259" key="4">
    <source>
        <dbReference type="Pfam" id="PF01729"/>
    </source>
</evidence>
<dbReference type="InterPro" id="IPR002638">
    <property type="entry name" value="Quinolinate_PRibosylTrfase_C"/>
</dbReference>
<comment type="similarity">
    <text evidence="2">Belongs to the NadC/ModD family.</text>
</comment>
<dbReference type="AlphaFoldDB" id="A6N0S7"/>
<dbReference type="InterPro" id="IPR027277">
    <property type="entry name" value="NadC/ModD"/>
</dbReference>
<dbReference type="UniPathway" id="UPA00253"/>
<evidence type="ECO:0000256" key="3">
    <source>
        <dbReference type="ARBA" id="ARBA00022676"/>
    </source>
</evidence>
<dbReference type="GO" id="GO:0009435">
    <property type="term" value="P:NAD+ biosynthetic process"/>
    <property type="evidence" value="ECO:0007669"/>
    <property type="project" value="UniProtKB-UniPathway"/>
</dbReference>
<dbReference type="Pfam" id="PF01729">
    <property type="entry name" value="QRPTase_C"/>
    <property type="match status" value="1"/>
</dbReference>
<dbReference type="InterPro" id="IPR013785">
    <property type="entry name" value="Aldolase_TIM"/>
</dbReference>
<evidence type="ECO:0000256" key="1">
    <source>
        <dbReference type="ARBA" id="ARBA00004790"/>
    </source>
</evidence>
<keyword evidence="3" id="KW-0808">Transferase</keyword>
<sequence length="101" mass="11023">QQENNYTHLTRHNDCDNMAVPLGNGDIDVSMLKDATVSCLNGTLDTEESGNETIDTAHKIEQTGVTYLSRAALTHSVKAPDLSLKIDTELTPPVGRRTNRS</sequence>
<dbReference type="PANTHER" id="PTHR32179">
    <property type="entry name" value="NICOTINATE-NUCLEOTIDE PYROPHOSPHORYLASE [CARBOXYLATING]"/>
    <property type="match status" value="1"/>
</dbReference>
<dbReference type="GO" id="GO:0005737">
    <property type="term" value="C:cytoplasm"/>
    <property type="evidence" value="ECO:0007669"/>
    <property type="project" value="TreeGrafter"/>
</dbReference>
<reference evidence="5" key="1">
    <citation type="submission" date="2007-04" db="EMBL/GenBank/DDBJ databases">
        <title>A comparative transcriptome map of early and late salinity stress responses in contrasting genotypes of Oryza sativa L.</title>
        <authorList>
            <person name="Kumari S."/>
            <person name="Panjabi V."/>
            <person name="Singla-Pareek S.L."/>
            <person name="Sopory S.K."/>
            <person name="Pareek A."/>
        </authorList>
    </citation>
    <scope>NUCLEOTIDE SEQUENCE</scope>
    <source>
        <tissue evidence="5">Root</tissue>
    </source>
</reference>
<feature type="domain" description="Quinolinate phosphoribosyl transferase C-terminal" evidence="4">
    <location>
        <begin position="38"/>
        <end position="85"/>
    </location>
</feature>
<dbReference type="GO" id="GO:0004514">
    <property type="term" value="F:nicotinate-nucleotide diphosphorylase (carboxylating) activity"/>
    <property type="evidence" value="ECO:0007669"/>
    <property type="project" value="InterPro"/>
</dbReference>
<comment type="pathway">
    <text evidence="1">Cofactor biosynthesis; NAD(+) biosynthesis.</text>
</comment>
<dbReference type="PANTHER" id="PTHR32179:SF3">
    <property type="entry name" value="NICOTINATE-NUCLEOTIDE PYROPHOSPHORYLASE [CARBOXYLATING]"/>
    <property type="match status" value="1"/>
</dbReference>
<accession>A6N0S7</accession>
<organism evidence="5">
    <name type="scientific">Oryza sativa subsp. indica</name>
    <name type="common">Rice</name>
    <dbReference type="NCBI Taxonomy" id="39946"/>
    <lineage>
        <taxon>Eukaryota</taxon>
        <taxon>Viridiplantae</taxon>
        <taxon>Streptophyta</taxon>
        <taxon>Embryophyta</taxon>
        <taxon>Tracheophyta</taxon>
        <taxon>Spermatophyta</taxon>
        <taxon>Magnoliopsida</taxon>
        <taxon>Liliopsida</taxon>
        <taxon>Poales</taxon>
        <taxon>Poaceae</taxon>
        <taxon>BOP clade</taxon>
        <taxon>Oryzoideae</taxon>
        <taxon>Oryzeae</taxon>
        <taxon>Oryzinae</taxon>
        <taxon>Oryza</taxon>
        <taxon>Oryza sativa</taxon>
    </lineage>
</organism>
<name>A6N0S7_ORYSI</name>